<dbReference type="PROSITE" id="PS51257">
    <property type="entry name" value="PROKAR_LIPOPROTEIN"/>
    <property type="match status" value="1"/>
</dbReference>
<name>A0A7W8G6M4_9SPIR</name>
<dbReference type="InterPro" id="IPR032675">
    <property type="entry name" value="LRR_dom_sf"/>
</dbReference>
<keyword evidence="4" id="KW-1185">Reference proteome</keyword>
<dbReference type="Gene3D" id="3.80.10.10">
    <property type="entry name" value="Ribonuclease Inhibitor"/>
    <property type="match status" value="1"/>
</dbReference>
<organism evidence="3 4">
    <name type="scientific">Treponema ruminis</name>
    <dbReference type="NCBI Taxonomy" id="744515"/>
    <lineage>
        <taxon>Bacteria</taxon>
        <taxon>Pseudomonadati</taxon>
        <taxon>Spirochaetota</taxon>
        <taxon>Spirochaetia</taxon>
        <taxon>Spirochaetales</taxon>
        <taxon>Treponemataceae</taxon>
        <taxon>Treponema</taxon>
    </lineage>
</organism>
<feature type="signal peptide" evidence="2">
    <location>
        <begin position="1"/>
        <end position="20"/>
    </location>
</feature>
<gene>
    <name evidence="3" type="ORF">HNP76_000154</name>
</gene>
<dbReference type="Gene3D" id="2.60.40.4270">
    <property type="entry name" value="Listeria-Bacteroides repeat domain"/>
    <property type="match status" value="1"/>
</dbReference>
<dbReference type="PANTHER" id="PTHR45661">
    <property type="entry name" value="SURFACE ANTIGEN"/>
    <property type="match status" value="1"/>
</dbReference>
<dbReference type="RefSeq" id="WP_184656473.1">
    <property type="nucleotide sequence ID" value="NZ_JACHFQ010000001.1"/>
</dbReference>
<dbReference type="Pfam" id="PF09479">
    <property type="entry name" value="Flg_new"/>
    <property type="match status" value="1"/>
</dbReference>
<dbReference type="SUPFAM" id="SSF52058">
    <property type="entry name" value="L domain-like"/>
    <property type="match status" value="1"/>
</dbReference>
<comment type="subcellular location">
    <subcellularLocation>
        <location evidence="1">Cell envelope</location>
    </subcellularLocation>
</comment>
<comment type="caution">
    <text evidence="3">The sequence shown here is derived from an EMBL/GenBank/DDBJ whole genome shotgun (WGS) entry which is preliminary data.</text>
</comment>
<proteinExistence type="predicted"/>
<dbReference type="EMBL" id="JACHFQ010000001">
    <property type="protein sequence ID" value="MBB5224814.1"/>
    <property type="molecule type" value="Genomic_DNA"/>
</dbReference>
<reference evidence="3 4" key="1">
    <citation type="submission" date="2020-08" db="EMBL/GenBank/DDBJ databases">
        <title>Genomic Encyclopedia of Type Strains, Phase IV (KMG-IV): sequencing the most valuable type-strain genomes for metagenomic binning, comparative biology and taxonomic classification.</title>
        <authorList>
            <person name="Goeker M."/>
        </authorList>
    </citation>
    <scope>NUCLEOTIDE SEQUENCE [LARGE SCALE GENOMIC DNA]</scope>
    <source>
        <strain evidence="3 4">DSM 103462</strain>
    </source>
</reference>
<dbReference type="InterPro" id="IPR026906">
    <property type="entry name" value="LRR_5"/>
</dbReference>
<sequence length="1182" mass="127515">MKNYKSILIAIICFSFTLFSCSDILQEKTEQKSDSKTYLMVRAGGVSLNSRSIDPSEEYALANFKNIYLYGTKSGGSKRTLAGGTGGFGSLTDLYNSLILLEDGAGTYNFELKGSVDSVYFYQKLENVTIEANKTNTIEFSLSPAQDSSHLDADFSDDGGLSVTVKFNKTNINKVTATLFNLDKNEEVQTKDFTSFNSVSDSIYSVTYKRVASYSTTASDGRIPTGNYRLTFDFYAYDSNSKLYILVNSIPYVVHVVKGFNSIAEQEIDLNSVYSITYNKNGGSLAAGEVEIKKYSRRSNLKLPVLTKTNCTFLGWYKDSEFKNLVTEVSKTCAENLTLYARFENSAFYVDSTSGKDDDTSYDGTSSAKAFKTLSKAIDAIKIKNEPDNDWIIHLNGTFTGAQTIYDISETEPFPANSLTLVGADFSTEADMTTLDGGFTGDAKGSTLSVAAQPPVILKKLKITGGDATSTDNSAGGGIYAYRGSVEAHDVLITGNSATRGGGVYVGSNATFSIKSGSIANNIAGTGSGVCVDSKWDSTPKSYGTFIMSGSAVVESDNDVYLNRGTRITIGGALSGTRPVAKIFSTVYENGTEILVLGEGAGTTIEDEYEKFDIIQRDIEAQITKEGKLLLNVDLEGVTSQITSMTESGTVEISGYVANGESFIASLYSALLTLKTSRPSTKVTELDMRGVVGLTTLPDEAFWENGTTKSVTNLESIILPDSVTSIGSSAFRGAGLKTIYIPANLTSIKPDAFFDCQYLSTITISEECKNFKVVDNVLYSKDGTKLVMYGDKTSASDFTVPASVTEIGTYAFCQTKITSLSFESDSTLKTIGYNAFYGCSGLTQLEIPDSVTTIELYAFYSCSNLTSVKLPNGTTSLPYCSFGTCSKLESVIIPKTLTEIESGAFTNCNVLKTVYYSGTEADKAKMTISDTVIKGTSVTWTYLHKSAPDTVGDIVFNDGTAMTYISGLTLTEEQKAAAVAVIFYAGNESDILGEKLLGIGLHESEGTLVWAKSGTLGYSTQITSIAIKGSESTNFETEGSAASWTFTSDSDLDGSNNWEEICKIDSTASENAAENYPAFDWVNKYASSYSIDVNSEKNWYMPTMAEHSMLYREKTTVNAVISLAGGKALTGQYWSSNQYNETSAGNGPTSAWNINIDNGRGYWSNSNKGKAGSLKTIAIRQF</sequence>
<dbReference type="Proteomes" id="UP000518887">
    <property type="component" value="Unassembled WGS sequence"/>
</dbReference>
<protein>
    <submittedName>
        <fullName evidence="3">Putative repeat protein (TIGR02543 family)</fullName>
    </submittedName>
</protein>
<dbReference type="PANTHER" id="PTHR45661:SF3">
    <property type="entry name" value="IG-LIKE DOMAIN-CONTAINING PROTEIN"/>
    <property type="match status" value="1"/>
</dbReference>
<accession>A0A7W8G6M4</accession>
<dbReference type="InterPro" id="IPR042229">
    <property type="entry name" value="Listeria/Bacterioides_rpt_sf"/>
</dbReference>
<evidence type="ECO:0000313" key="3">
    <source>
        <dbReference type="EMBL" id="MBB5224814.1"/>
    </source>
</evidence>
<dbReference type="AlphaFoldDB" id="A0A7W8G6M4"/>
<evidence type="ECO:0000256" key="1">
    <source>
        <dbReference type="ARBA" id="ARBA00004196"/>
    </source>
</evidence>
<dbReference type="InterPro" id="IPR011050">
    <property type="entry name" value="Pectin_lyase_fold/virulence"/>
</dbReference>
<dbReference type="InterPro" id="IPR053139">
    <property type="entry name" value="Surface_bspA-like"/>
</dbReference>
<evidence type="ECO:0000256" key="2">
    <source>
        <dbReference type="SAM" id="SignalP"/>
    </source>
</evidence>
<keyword evidence="2" id="KW-0732">Signal</keyword>
<dbReference type="GO" id="GO:0030313">
    <property type="term" value="C:cell envelope"/>
    <property type="evidence" value="ECO:0007669"/>
    <property type="project" value="UniProtKB-SubCell"/>
</dbReference>
<feature type="chain" id="PRO_5031182405" evidence="2">
    <location>
        <begin position="21"/>
        <end position="1182"/>
    </location>
</feature>
<evidence type="ECO:0000313" key="4">
    <source>
        <dbReference type="Proteomes" id="UP000518887"/>
    </source>
</evidence>
<dbReference type="InterPro" id="IPR013378">
    <property type="entry name" value="InlB-like_B-rpt"/>
</dbReference>
<dbReference type="SUPFAM" id="SSF51126">
    <property type="entry name" value="Pectin lyase-like"/>
    <property type="match status" value="1"/>
</dbReference>
<dbReference type="Pfam" id="PF13306">
    <property type="entry name" value="LRR_5"/>
    <property type="match status" value="2"/>
</dbReference>